<organism evidence="1 2">
    <name type="scientific">Elysia marginata</name>
    <dbReference type="NCBI Taxonomy" id="1093978"/>
    <lineage>
        <taxon>Eukaryota</taxon>
        <taxon>Metazoa</taxon>
        <taxon>Spiralia</taxon>
        <taxon>Lophotrochozoa</taxon>
        <taxon>Mollusca</taxon>
        <taxon>Gastropoda</taxon>
        <taxon>Heterobranchia</taxon>
        <taxon>Euthyneura</taxon>
        <taxon>Panpulmonata</taxon>
        <taxon>Sacoglossa</taxon>
        <taxon>Placobranchoidea</taxon>
        <taxon>Plakobranchidae</taxon>
        <taxon>Elysia</taxon>
    </lineage>
</organism>
<name>A0AAV4H2J3_9GAST</name>
<dbReference type="EMBL" id="BMAT01008746">
    <property type="protein sequence ID" value="GFR91826.1"/>
    <property type="molecule type" value="Genomic_DNA"/>
</dbReference>
<evidence type="ECO:0000313" key="2">
    <source>
        <dbReference type="Proteomes" id="UP000762676"/>
    </source>
</evidence>
<protein>
    <submittedName>
        <fullName evidence="1">Uncharacterized protein</fullName>
    </submittedName>
</protein>
<gene>
    <name evidence="1" type="ORF">ElyMa_004337800</name>
</gene>
<evidence type="ECO:0000313" key="1">
    <source>
        <dbReference type="EMBL" id="GFR91826.1"/>
    </source>
</evidence>
<dbReference type="Proteomes" id="UP000762676">
    <property type="component" value="Unassembled WGS sequence"/>
</dbReference>
<comment type="caution">
    <text evidence="1">The sequence shown here is derived from an EMBL/GenBank/DDBJ whole genome shotgun (WGS) entry which is preliminary data.</text>
</comment>
<sequence length="90" mass="9332">MSHRTLSRPPNSGAFTSLLTNSAAWPWERTRIFAVASRAGRDLAGCAVTCTAICQTSPAIVGPSSLQSLPLAGMARSCSSDSSTYAGNVQ</sequence>
<reference evidence="1 2" key="1">
    <citation type="journal article" date="2021" name="Elife">
        <title>Chloroplast acquisition without the gene transfer in kleptoplastic sea slugs, Plakobranchus ocellatus.</title>
        <authorList>
            <person name="Maeda T."/>
            <person name="Takahashi S."/>
            <person name="Yoshida T."/>
            <person name="Shimamura S."/>
            <person name="Takaki Y."/>
            <person name="Nagai Y."/>
            <person name="Toyoda A."/>
            <person name="Suzuki Y."/>
            <person name="Arimoto A."/>
            <person name="Ishii H."/>
            <person name="Satoh N."/>
            <person name="Nishiyama T."/>
            <person name="Hasebe M."/>
            <person name="Maruyama T."/>
            <person name="Minagawa J."/>
            <person name="Obokata J."/>
            <person name="Shigenobu S."/>
        </authorList>
    </citation>
    <scope>NUCLEOTIDE SEQUENCE [LARGE SCALE GENOMIC DNA]</scope>
</reference>
<proteinExistence type="predicted"/>
<dbReference type="AlphaFoldDB" id="A0AAV4H2J3"/>
<keyword evidence="2" id="KW-1185">Reference proteome</keyword>
<accession>A0AAV4H2J3</accession>